<feature type="compositionally biased region" description="Low complexity" evidence="1">
    <location>
        <begin position="88"/>
        <end position="107"/>
    </location>
</feature>
<protein>
    <submittedName>
        <fullName evidence="2">Uncharacterized protein</fullName>
    </submittedName>
</protein>
<comment type="caution">
    <text evidence="2">The sequence shown here is derived from an EMBL/GenBank/DDBJ whole genome shotgun (WGS) entry which is preliminary data.</text>
</comment>
<name>A0A5B0SFD1_PUCGR</name>
<gene>
    <name evidence="2" type="ORF">PGTUg99_037275</name>
</gene>
<sequence>MAGHPAILFTDIDQLLTLTAEDLTTSTLMSLGEEGGSHLARHLALEGEESVLQQWGAELNPLQLSLLQNLVYSKLNQIFNPPKGFLQTPPSTTSVAAAASTSTSGLN</sequence>
<dbReference type="Proteomes" id="UP000325313">
    <property type="component" value="Unassembled WGS sequence"/>
</dbReference>
<organism evidence="2 3">
    <name type="scientific">Puccinia graminis f. sp. tritici</name>
    <dbReference type="NCBI Taxonomy" id="56615"/>
    <lineage>
        <taxon>Eukaryota</taxon>
        <taxon>Fungi</taxon>
        <taxon>Dikarya</taxon>
        <taxon>Basidiomycota</taxon>
        <taxon>Pucciniomycotina</taxon>
        <taxon>Pucciniomycetes</taxon>
        <taxon>Pucciniales</taxon>
        <taxon>Pucciniaceae</taxon>
        <taxon>Puccinia</taxon>
    </lineage>
</organism>
<reference evidence="2 3" key="1">
    <citation type="submission" date="2019-05" db="EMBL/GenBank/DDBJ databases">
        <title>Emergence of the Ug99 lineage of the wheat stem rust pathogen through somatic hybridization.</title>
        <authorList>
            <person name="Li F."/>
            <person name="Upadhyaya N.M."/>
            <person name="Sperschneider J."/>
            <person name="Matny O."/>
            <person name="Nguyen-Phuc H."/>
            <person name="Mago R."/>
            <person name="Raley C."/>
            <person name="Miller M.E."/>
            <person name="Silverstein K.A.T."/>
            <person name="Henningsen E."/>
            <person name="Hirsch C.D."/>
            <person name="Visser B."/>
            <person name="Pretorius Z.A."/>
            <person name="Steffenson B.J."/>
            <person name="Schwessinger B."/>
            <person name="Dodds P.N."/>
            <person name="Figueroa M."/>
        </authorList>
    </citation>
    <scope>NUCLEOTIDE SEQUENCE [LARGE SCALE GENOMIC DNA]</scope>
    <source>
        <strain evidence="2 3">Ug99</strain>
    </source>
</reference>
<dbReference type="EMBL" id="VDEP01000035">
    <property type="protein sequence ID" value="KAA1136708.1"/>
    <property type="molecule type" value="Genomic_DNA"/>
</dbReference>
<feature type="region of interest" description="Disordered" evidence="1">
    <location>
        <begin position="85"/>
        <end position="107"/>
    </location>
</feature>
<proteinExistence type="predicted"/>
<accession>A0A5B0SFD1</accession>
<dbReference type="AlphaFoldDB" id="A0A5B0SFD1"/>
<evidence type="ECO:0000313" key="2">
    <source>
        <dbReference type="EMBL" id="KAA1136708.1"/>
    </source>
</evidence>
<evidence type="ECO:0000256" key="1">
    <source>
        <dbReference type="SAM" id="MobiDB-lite"/>
    </source>
</evidence>
<evidence type="ECO:0000313" key="3">
    <source>
        <dbReference type="Proteomes" id="UP000325313"/>
    </source>
</evidence>